<evidence type="ECO:0000256" key="3">
    <source>
        <dbReference type="ARBA" id="ARBA00023163"/>
    </source>
</evidence>
<name>A0A9J7APC0_9PROT</name>
<keyword evidence="2" id="KW-0238">DNA-binding</keyword>
<evidence type="ECO:0000313" key="6">
    <source>
        <dbReference type="Proteomes" id="UP001060336"/>
    </source>
</evidence>
<dbReference type="InterPro" id="IPR023187">
    <property type="entry name" value="Tscrpt_reg_MarR-type_CS"/>
</dbReference>
<dbReference type="SUPFAM" id="SSF46785">
    <property type="entry name" value="Winged helix' DNA-binding domain"/>
    <property type="match status" value="1"/>
</dbReference>
<evidence type="ECO:0000313" key="5">
    <source>
        <dbReference type="EMBL" id="UUX49006.1"/>
    </source>
</evidence>
<proteinExistence type="predicted"/>
<dbReference type="PANTHER" id="PTHR33164">
    <property type="entry name" value="TRANSCRIPTIONAL REGULATOR, MARR FAMILY"/>
    <property type="match status" value="1"/>
</dbReference>
<evidence type="ECO:0000256" key="1">
    <source>
        <dbReference type="ARBA" id="ARBA00023015"/>
    </source>
</evidence>
<dbReference type="GO" id="GO:0006950">
    <property type="term" value="P:response to stress"/>
    <property type="evidence" value="ECO:0007669"/>
    <property type="project" value="TreeGrafter"/>
</dbReference>
<gene>
    <name evidence="5" type="ORF">NUH88_16575</name>
</gene>
<dbReference type="Proteomes" id="UP001060336">
    <property type="component" value="Chromosome"/>
</dbReference>
<keyword evidence="3" id="KW-0804">Transcription</keyword>
<evidence type="ECO:0000256" key="2">
    <source>
        <dbReference type="ARBA" id="ARBA00023125"/>
    </source>
</evidence>
<dbReference type="GO" id="GO:0003700">
    <property type="term" value="F:DNA-binding transcription factor activity"/>
    <property type="evidence" value="ECO:0007669"/>
    <property type="project" value="InterPro"/>
</dbReference>
<dbReference type="SMART" id="SM00347">
    <property type="entry name" value="HTH_MARR"/>
    <property type="match status" value="1"/>
</dbReference>
<keyword evidence="1" id="KW-0805">Transcription regulation</keyword>
<dbReference type="InterPro" id="IPR036390">
    <property type="entry name" value="WH_DNA-bd_sf"/>
</dbReference>
<dbReference type="InterPro" id="IPR039422">
    <property type="entry name" value="MarR/SlyA-like"/>
</dbReference>
<accession>A0A9J7APC0</accession>
<dbReference type="PANTHER" id="PTHR33164:SF95">
    <property type="entry name" value="TRANSCRIPTIONAL REGULATOR"/>
    <property type="match status" value="1"/>
</dbReference>
<keyword evidence="6" id="KW-1185">Reference proteome</keyword>
<dbReference type="InterPro" id="IPR036388">
    <property type="entry name" value="WH-like_DNA-bd_sf"/>
</dbReference>
<dbReference type="KEGG" id="naci:NUH88_16575"/>
<reference evidence="5" key="1">
    <citation type="submission" date="2022-08" db="EMBL/GenBank/DDBJ databases">
        <title>Nisaea acidiphila sp. nov., isolated from a marine algal debris and emended description of the genus Nisaea Urios et al. 2008.</title>
        <authorList>
            <person name="Kwon K."/>
        </authorList>
    </citation>
    <scope>NUCLEOTIDE SEQUENCE</scope>
    <source>
        <strain evidence="5">MEBiC11861</strain>
    </source>
</reference>
<dbReference type="Gene3D" id="1.10.10.10">
    <property type="entry name" value="Winged helix-like DNA-binding domain superfamily/Winged helix DNA-binding domain"/>
    <property type="match status" value="1"/>
</dbReference>
<dbReference type="PROSITE" id="PS01117">
    <property type="entry name" value="HTH_MARR_1"/>
    <property type="match status" value="1"/>
</dbReference>
<dbReference type="PRINTS" id="PR00598">
    <property type="entry name" value="HTHMARR"/>
</dbReference>
<dbReference type="RefSeq" id="WP_257767507.1">
    <property type="nucleotide sequence ID" value="NZ_CP102480.1"/>
</dbReference>
<protein>
    <submittedName>
        <fullName evidence="5">MarR family transcriptional regulator</fullName>
    </submittedName>
</protein>
<organism evidence="5 6">
    <name type="scientific">Nisaea acidiphila</name>
    <dbReference type="NCBI Taxonomy" id="1862145"/>
    <lineage>
        <taxon>Bacteria</taxon>
        <taxon>Pseudomonadati</taxon>
        <taxon>Pseudomonadota</taxon>
        <taxon>Alphaproteobacteria</taxon>
        <taxon>Rhodospirillales</taxon>
        <taxon>Thalassobaculaceae</taxon>
        <taxon>Nisaea</taxon>
    </lineage>
</organism>
<dbReference type="InterPro" id="IPR000835">
    <property type="entry name" value="HTH_MarR-typ"/>
</dbReference>
<dbReference type="GO" id="GO:0003677">
    <property type="term" value="F:DNA binding"/>
    <property type="evidence" value="ECO:0007669"/>
    <property type="project" value="UniProtKB-KW"/>
</dbReference>
<dbReference type="Pfam" id="PF01047">
    <property type="entry name" value="MarR"/>
    <property type="match status" value="1"/>
</dbReference>
<feature type="domain" description="HTH marR-type" evidence="4">
    <location>
        <begin position="2"/>
        <end position="140"/>
    </location>
</feature>
<dbReference type="AlphaFoldDB" id="A0A9J7APC0"/>
<sequence>MTLEIHGMIGHLIRRLNQISVSIFQDRLKAEGYELTQVQYGAMTVLESYPGIDQATLAGLIAYDRATMGTVLERLVERGWVDRRVNSQDRRARQLYLTESGRQLLHAVSPVVREIQDLIVDGLTPEEQQDFIRLAEKLATAGNERSRAPLIT</sequence>
<dbReference type="EMBL" id="CP102480">
    <property type="protein sequence ID" value="UUX49006.1"/>
    <property type="molecule type" value="Genomic_DNA"/>
</dbReference>
<evidence type="ECO:0000259" key="4">
    <source>
        <dbReference type="PROSITE" id="PS50995"/>
    </source>
</evidence>
<dbReference type="PROSITE" id="PS50995">
    <property type="entry name" value="HTH_MARR_2"/>
    <property type="match status" value="1"/>
</dbReference>